<evidence type="ECO:0000256" key="6">
    <source>
        <dbReference type="ARBA" id="ARBA00023027"/>
    </source>
</evidence>
<proteinExistence type="inferred from homology"/>
<accession>A0A0N0NLK4</accession>
<name>A0A0N0NLK4_9EURO</name>
<comment type="similarity">
    <text evidence="2 7">Belongs to the zinc-containing alcohol dehydrogenase family.</text>
</comment>
<dbReference type="InterPro" id="IPR013154">
    <property type="entry name" value="ADH-like_N"/>
</dbReference>
<keyword evidence="3 7" id="KW-0479">Metal-binding</keyword>
<evidence type="ECO:0000256" key="2">
    <source>
        <dbReference type="ARBA" id="ARBA00008072"/>
    </source>
</evidence>
<evidence type="ECO:0000313" key="11">
    <source>
        <dbReference type="Proteomes" id="UP000038010"/>
    </source>
</evidence>
<keyword evidence="11" id="KW-1185">Reference proteome</keyword>
<keyword evidence="5" id="KW-0560">Oxidoreductase</keyword>
<dbReference type="Gene3D" id="3.90.180.10">
    <property type="entry name" value="Medium-chain alcohol dehydrogenases, catalytic domain"/>
    <property type="match status" value="1"/>
</dbReference>
<dbReference type="Proteomes" id="UP000038010">
    <property type="component" value="Unassembled WGS sequence"/>
</dbReference>
<sequence>MADSTSAPTATDGTTAAPKVDIPSTTRAGCVVNPGPDFSVTLKDDIKTPSPGPSEVLIKLTHTGICYSDLHYMLEDLPSLHMKTQYGIDSPGHEGIGHVVALGSNVAKESVPEIKLGDRVGLKPVWSSCGMCELCCDEREMYCVKSVQTGLHVAGTYQQYVLGRMEHVVRIPDGVDGSVAAPVMCAGATIYRGITEAGLKPGQWVIFSGAGGGVGHMGVLYAKAMGMRVIAIDGGADKGKMCLSIGADHFIDFLETPDLVSEVQKLTDGLGAHGLIVTASSSKAYVGGLALLRTSGVMMCIGIVPVTDIPSVADPLSLLGGNKKVMGTIVGTRSDARKALDYCARGLVKPHVTEYSWSQLPEAVDKLRKGQVAGRCVVKFDD</sequence>
<gene>
    <name evidence="10" type="ORF">AB675_5025</name>
</gene>
<keyword evidence="4 7" id="KW-0862">Zinc</keyword>
<dbReference type="FunFam" id="3.40.50.720:FF:000039">
    <property type="entry name" value="Alcohol dehydrogenase AdhP"/>
    <property type="match status" value="1"/>
</dbReference>
<dbReference type="Pfam" id="PF00107">
    <property type="entry name" value="ADH_zinc_N"/>
    <property type="match status" value="1"/>
</dbReference>
<feature type="region of interest" description="Disordered" evidence="8">
    <location>
        <begin position="1"/>
        <end position="28"/>
    </location>
</feature>
<evidence type="ECO:0000259" key="9">
    <source>
        <dbReference type="SMART" id="SM00829"/>
    </source>
</evidence>
<dbReference type="InterPro" id="IPR013149">
    <property type="entry name" value="ADH-like_C"/>
</dbReference>
<protein>
    <submittedName>
        <fullName evidence="10">Alcohol dehydrogenase 1</fullName>
    </submittedName>
</protein>
<dbReference type="GO" id="GO:0005737">
    <property type="term" value="C:cytoplasm"/>
    <property type="evidence" value="ECO:0007669"/>
    <property type="project" value="TreeGrafter"/>
</dbReference>
<dbReference type="PROSITE" id="PS00059">
    <property type="entry name" value="ADH_ZINC"/>
    <property type="match status" value="1"/>
</dbReference>
<organism evidence="10 11">
    <name type="scientific">Cyphellophora attinorum</name>
    <dbReference type="NCBI Taxonomy" id="1664694"/>
    <lineage>
        <taxon>Eukaryota</taxon>
        <taxon>Fungi</taxon>
        <taxon>Dikarya</taxon>
        <taxon>Ascomycota</taxon>
        <taxon>Pezizomycotina</taxon>
        <taxon>Eurotiomycetes</taxon>
        <taxon>Chaetothyriomycetidae</taxon>
        <taxon>Chaetothyriales</taxon>
        <taxon>Cyphellophoraceae</taxon>
        <taxon>Cyphellophora</taxon>
    </lineage>
</organism>
<dbReference type="SUPFAM" id="SSF51735">
    <property type="entry name" value="NAD(P)-binding Rossmann-fold domains"/>
    <property type="match status" value="1"/>
</dbReference>
<dbReference type="AlphaFoldDB" id="A0A0N0NLK4"/>
<evidence type="ECO:0000256" key="3">
    <source>
        <dbReference type="ARBA" id="ARBA00022723"/>
    </source>
</evidence>
<dbReference type="CDD" id="cd08297">
    <property type="entry name" value="CAD3"/>
    <property type="match status" value="1"/>
</dbReference>
<comment type="caution">
    <text evidence="10">The sequence shown here is derived from an EMBL/GenBank/DDBJ whole genome shotgun (WGS) entry which is preliminary data.</text>
</comment>
<evidence type="ECO:0000256" key="8">
    <source>
        <dbReference type="SAM" id="MobiDB-lite"/>
    </source>
</evidence>
<dbReference type="EMBL" id="LFJN01000015">
    <property type="protein sequence ID" value="KPI39411.1"/>
    <property type="molecule type" value="Genomic_DNA"/>
</dbReference>
<evidence type="ECO:0000256" key="5">
    <source>
        <dbReference type="ARBA" id="ARBA00023002"/>
    </source>
</evidence>
<dbReference type="SMART" id="SM00829">
    <property type="entry name" value="PKS_ER"/>
    <property type="match status" value="1"/>
</dbReference>
<evidence type="ECO:0000256" key="7">
    <source>
        <dbReference type="RuleBase" id="RU361277"/>
    </source>
</evidence>
<dbReference type="InterPro" id="IPR002328">
    <property type="entry name" value="ADH_Zn_CS"/>
</dbReference>
<dbReference type="GO" id="GO:0008270">
    <property type="term" value="F:zinc ion binding"/>
    <property type="evidence" value="ECO:0007669"/>
    <property type="project" value="InterPro"/>
</dbReference>
<dbReference type="PANTHER" id="PTHR42940">
    <property type="entry name" value="ALCOHOL DEHYDROGENASE 1-RELATED"/>
    <property type="match status" value="1"/>
</dbReference>
<dbReference type="RefSeq" id="XP_017999374.1">
    <property type="nucleotide sequence ID" value="XM_018145206.1"/>
</dbReference>
<dbReference type="OrthoDB" id="1879366at2759"/>
<dbReference type="Pfam" id="PF08240">
    <property type="entry name" value="ADH_N"/>
    <property type="match status" value="1"/>
</dbReference>
<feature type="domain" description="Enoyl reductase (ER)" evidence="9">
    <location>
        <begin position="35"/>
        <end position="378"/>
    </location>
</feature>
<dbReference type="GO" id="GO:0004022">
    <property type="term" value="F:alcohol dehydrogenase (NAD+) activity"/>
    <property type="evidence" value="ECO:0007669"/>
    <property type="project" value="TreeGrafter"/>
</dbReference>
<dbReference type="GeneID" id="28737086"/>
<evidence type="ECO:0000256" key="1">
    <source>
        <dbReference type="ARBA" id="ARBA00001947"/>
    </source>
</evidence>
<dbReference type="InterPro" id="IPR020843">
    <property type="entry name" value="ER"/>
</dbReference>
<evidence type="ECO:0000313" key="10">
    <source>
        <dbReference type="EMBL" id="KPI39411.1"/>
    </source>
</evidence>
<dbReference type="SUPFAM" id="SSF50129">
    <property type="entry name" value="GroES-like"/>
    <property type="match status" value="1"/>
</dbReference>
<evidence type="ECO:0000256" key="4">
    <source>
        <dbReference type="ARBA" id="ARBA00022833"/>
    </source>
</evidence>
<comment type="cofactor">
    <cofactor evidence="1 7">
        <name>Zn(2+)</name>
        <dbReference type="ChEBI" id="CHEBI:29105"/>
    </cofactor>
</comment>
<dbReference type="STRING" id="1664694.A0A0N0NLK4"/>
<dbReference type="VEuPathDB" id="FungiDB:AB675_5025"/>
<dbReference type="InterPro" id="IPR036291">
    <property type="entry name" value="NAD(P)-bd_dom_sf"/>
</dbReference>
<feature type="compositionally biased region" description="Low complexity" evidence="8">
    <location>
        <begin position="1"/>
        <end position="18"/>
    </location>
</feature>
<dbReference type="PANTHER" id="PTHR42940:SF1">
    <property type="entry name" value="ENOYL REDUCTASE (ER) DOMAIN-CONTAINING PROTEIN"/>
    <property type="match status" value="1"/>
</dbReference>
<dbReference type="InterPro" id="IPR011032">
    <property type="entry name" value="GroES-like_sf"/>
</dbReference>
<keyword evidence="6" id="KW-0520">NAD</keyword>
<reference evidence="10 11" key="1">
    <citation type="submission" date="2015-06" db="EMBL/GenBank/DDBJ databases">
        <title>Draft genome of the ant-associated black yeast Phialophora attae CBS 131958.</title>
        <authorList>
            <person name="Moreno L.F."/>
            <person name="Stielow B.J."/>
            <person name="de Hoog S."/>
            <person name="Vicente V.A."/>
            <person name="Weiss V.A."/>
            <person name="de Vries M."/>
            <person name="Cruz L.M."/>
            <person name="Souza E.M."/>
        </authorList>
    </citation>
    <scope>NUCLEOTIDE SEQUENCE [LARGE SCALE GENOMIC DNA]</scope>
    <source>
        <strain evidence="10 11">CBS 131958</strain>
    </source>
</reference>
<dbReference type="Gene3D" id="3.40.50.720">
    <property type="entry name" value="NAD(P)-binding Rossmann-like Domain"/>
    <property type="match status" value="1"/>
</dbReference>